<sequence length="129" mass="14749">MRCLYLQRVSAMLLLGEAIQDLSIDHTTHHFGWPALRRSLQHITINTNKQELVAMAGKKRPSPAAYYPPPGNAGPQAQESSAALLRLPHPLDRRYSRRDRRRRDLRVYRGHIHRASHIEPLGARATALY</sequence>
<reference evidence="1" key="1">
    <citation type="submission" date="2022-10" db="EMBL/GenBank/DDBJ databases">
        <title>Genome Sequence of Xylaria curta.</title>
        <authorList>
            <person name="Buettner E."/>
        </authorList>
    </citation>
    <scope>NUCLEOTIDE SEQUENCE</scope>
    <source>
        <strain evidence="1">Babe10</strain>
    </source>
</reference>
<name>A0ACC1NJX6_9PEZI</name>
<organism evidence="1 2">
    <name type="scientific">Xylaria curta</name>
    <dbReference type="NCBI Taxonomy" id="42375"/>
    <lineage>
        <taxon>Eukaryota</taxon>
        <taxon>Fungi</taxon>
        <taxon>Dikarya</taxon>
        <taxon>Ascomycota</taxon>
        <taxon>Pezizomycotina</taxon>
        <taxon>Sordariomycetes</taxon>
        <taxon>Xylariomycetidae</taxon>
        <taxon>Xylariales</taxon>
        <taxon>Xylariaceae</taxon>
        <taxon>Xylaria</taxon>
    </lineage>
</organism>
<comment type="caution">
    <text evidence="1">The sequence shown here is derived from an EMBL/GenBank/DDBJ whole genome shotgun (WGS) entry which is preliminary data.</text>
</comment>
<dbReference type="Proteomes" id="UP001143856">
    <property type="component" value="Unassembled WGS sequence"/>
</dbReference>
<proteinExistence type="predicted"/>
<dbReference type="EMBL" id="JAPDGR010001847">
    <property type="protein sequence ID" value="KAJ2979156.1"/>
    <property type="molecule type" value="Genomic_DNA"/>
</dbReference>
<accession>A0ACC1NJX6</accession>
<evidence type="ECO:0000313" key="2">
    <source>
        <dbReference type="Proteomes" id="UP001143856"/>
    </source>
</evidence>
<protein>
    <submittedName>
        <fullName evidence="1">Uncharacterized protein</fullName>
    </submittedName>
</protein>
<evidence type="ECO:0000313" key="1">
    <source>
        <dbReference type="EMBL" id="KAJ2979156.1"/>
    </source>
</evidence>
<keyword evidence="2" id="KW-1185">Reference proteome</keyword>
<gene>
    <name evidence="1" type="ORF">NUW58_g7273</name>
</gene>